<organism evidence="3 4">
    <name type="scientific">Solanum bulbocastanum</name>
    <name type="common">Wild potato</name>
    <dbReference type="NCBI Taxonomy" id="147425"/>
    <lineage>
        <taxon>Eukaryota</taxon>
        <taxon>Viridiplantae</taxon>
        <taxon>Streptophyta</taxon>
        <taxon>Embryophyta</taxon>
        <taxon>Tracheophyta</taxon>
        <taxon>Spermatophyta</taxon>
        <taxon>Magnoliopsida</taxon>
        <taxon>eudicotyledons</taxon>
        <taxon>Gunneridae</taxon>
        <taxon>Pentapetalae</taxon>
        <taxon>asterids</taxon>
        <taxon>lamiids</taxon>
        <taxon>Solanales</taxon>
        <taxon>Solanaceae</taxon>
        <taxon>Solanoideae</taxon>
        <taxon>Solaneae</taxon>
        <taxon>Solanum</taxon>
    </lineage>
</organism>
<feature type="region of interest" description="Disordered" evidence="1">
    <location>
        <begin position="38"/>
        <end position="60"/>
    </location>
</feature>
<dbReference type="AlphaFoldDB" id="A0AAN8TBU2"/>
<accession>A0AAN8TBU2</accession>
<dbReference type="EMBL" id="JBANQN010000008">
    <property type="protein sequence ID" value="KAK6782506.1"/>
    <property type="molecule type" value="Genomic_DNA"/>
</dbReference>
<name>A0AAN8TBU2_SOLBU</name>
<evidence type="ECO:0000256" key="1">
    <source>
        <dbReference type="SAM" id="MobiDB-lite"/>
    </source>
</evidence>
<gene>
    <name evidence="3" type="ORF">RDI58_020302</name>
</gene>
<feature type="signal peptide" evidence="2">
    <location>
        <begin position="1"/>
        <end position="20"/>
    </location>
</feature>
<evidence type="ECO:0000313" key="4">
    <source>
        <dbReference type="Proteomes" id="UP001371456"/>
    </source>
</evidence>
<proteinExistence type="predicted"/>
<evidence type="ECO:0000313" key="3">
    <source>
        <dbReference type="EMBL" id="KAK6782506.1"/>
    </source>
</evidence>
<sequence length="100" mass="11676">MLKLFSVLFFFSFFFLLNHTQKKKKKFPPLKEQRRGLYRKKNIGVDSGGEGQNSSENKSRIGILKLNPQFKIFQEPKSYSLVQEFNSNPLKFGRQAGWVS</sequence>
<dbReference type="Proteomes" id="UP001371456">
    <property type="component" value="Unassembled WGS sequence"/>
</dbReference>
<protein>
    <submittedName>
        <fullName evidence="3">Uncharacterized protein</fullName>
    </submittedName>
</protein>
<comment type="caution">
    <text evidence="3">The sequence shown here is derived from an EMBL/GenBank/DDBJ whole genome shotgun (WGS) entry which is preliminary data.</text>
</comment>
<reference evidence="3 4" key="1">
    <citation type="submission" date="2024-02" db="EMBL/GenBank/DDBJ databases">
        <title>de novo genome assembly of Solanum bulbocastanum strain 11H21.</title>
        <authorList>
            <person name="Hosaka A.J."/>
        </authorList>
    </citation>
    <scope>NUCLEOTIDE SEQUENCE [LARGE SCALE GENOMIC DNA]</scope>
    <source>
        <tissue evidence="3">Young leaves</tissue>
    </source>
</reference>
<keyword evidence="4" id="KW-1185">Reference proteome</keyword>
<keyword evidence="2" id="KW-0732">Signal</keyword>
<evidence type="ECO:0000256" key="2">
    <source>
        <dbReference type="SAM" id="SignalP"/>
    </source>
</evidence>
<feature type="chain" id="PRO_5042866117" evidence="2">
    <location>
        <begin position="21"/>
        <end position="100"/>
    </location>
</feature>